<dbReference type="WBParaSite" id="PSAMB.scaffold8size148366.g134.t1">
    <property type="protein sequence ID" value="PSAMB.scaffold8size148366.g134.t1"/>
    <property type="gene ID" value="PSAMB.scaffold8size148366.g134"/>
</dbReference>
<name>A0A914XLD7_9BILA</name>
<evidence type="ECO:0000313" key="3">
    <source>
        <dbReference type="WBParaSite" id="PSAMB.scaffold8size148366.g134.t1"/>
    </source>
</evidence>
<keyword evidence="2" id="KW-1185">Reference proteome</keyword>
<protein>
    <submittedName>
        <fullName evidence="3">Uncharacterized protein</fullName>
    </submittedName>
</protein>
<sequence length="292" mass="32060">MFFIAPLSAIGLAGAMGTGRIALGLLLAVVITDLSQAVENDIHLDLIRHQPCIWRQGWSKWSKKLEFEGGDRSSGPQLKEDPAQPGCYFIAGKVTVHEPIHDPLSIYLAISNTANRNKPPEPCQGANQETGCGGFGSCLYCSACETFGTSQSIAKAQLALNGAPLDCNKGLDAGVYDNLSLRFCLPTKREFLESQGITEDAIDAIFSPNGGQSGTVNNLGMFASVYIFDRDVRSLMRSQQKLEQLFRTMKKLPTHEPLDSKTYWSLPFNQLLKEQKLFIACHKLYGNVRIVT</sequence>
<reference evidence="3" key="1">
    <citation type="submission" date="2022-11" db="UniProtKB">
        <authorList>
            <consortium name="WormBaseParasite"/>
        </authorList>
    </citation>
    <scope>IDENTIFICATION</scope>
</reference>
<dbReference type="InterPro" id="IPR036846">
    <property type="entry name" value="GM2-AP_sf"/>
</dbReference>
<evidence type="ECO:0000313" key="2">
    <source>
        <dbReference type="Proteomes" id="UP000887566"/>
    </source>
</evidence>
<evidence type="ECO:0000256" key="1">
    <source>
        <dbReference type="ARBA" id="ARBA00022729"/>
    </source>
</evidence>
<dbReference type="Gene3D" id="2.70.220.10">
    <property type="entry name" value="Ganglioside GM2 activator"/>
    <property type="match status" value="1"/>
</dbReference>
<accession>A0A914XLD7</accession>
<organism evidence="2 3">
    <name type="scientific">Plectus sambesii</name>
    <dbReference type="NCBI Taxonomy" id="2011161"/>
    <lineage>
        <taxon>Eukaryota</taxon>
        <taxon>Metazoa</taxon>
        <taxon>Ecdysozoa</taxon>
        <taxon>Nematoda</taxon>
        <taxon>Chromadorea</taxon>
        <taxon>Plectida</taxon>
        <taxon>Plectina</taxon>
        <taxon>Plectoidea</taxon>
        <taxon>Plectidae</taxon>
        <taxon>Plectus</taxon>
    </lineage>
</organism>
<dbReference type="PANTHER" id="PTHR37976:SF1">
    <property type="entry name" value="PROTEIN CBG16926"/>
    <property type="match status" value="1"/>
</dbReference>
<dbReference type="AlphaFoldDB" id="A0A914XLD7"/>
<keyword evidence="1" id="KW-0732">Signal</keyword>
<dbReference type="PANTHER" id="PTHR37976">
    <property type="entry name" value="PROTEIN CBG16927"/>
    <property type="match status" value="1"/>
</dbReference>
<dbReference type="SUPFAM" id="SSF63707">
    <property type="entry name" value="Ganglioside M2 (gm2) activator"/>
    <property type="match status" value="1"/>
</dbReference>
<dbReference type="Proteomes" id="UP000887566">
    <property type="component" value="Unplaced"/>
</dbReference>
<proteinExistence type="predicted"/>